<evidence type="ECO:0000313" key="2">
    <source>
        <dbReference type="EMBL" id="CUJ82605.1"/>
    </source>
</evidence>
<feature type="domain" description="SnoaL-like" evidence="1">
    <location>
        <begin position="14"/>
        <end position="114"/>
    </location>
</feature>
<sequence length="124" mass="13804">MTALTRALVDAVGDAFNANDIDAVMKNFADDATFDHAVGPDEHGVRLEGAETIRGAFSALFEKVENVHWETLDCAISGNKAYCEYRRTAAHKDGSKEEFLSVDILTYRDGLIVHKDTYYKQRTS</sequence>
<dbReference type="STRING" id="1715692.RUE5091_00012"/>
<protein>
    <submittedName>
        <fullName evidence="2">RNA polymerase factor sigma-70</fullName>
    </submittedName>
</protein>
<evidence type="ECO:0000259" key="1">
    <source>
        <dbReference type="Pfam" id="PF12680"/>
    </source>
</evidence>
<dbReference type="Proteomes" id="UP000051260">
    <property type="component" value="Unassembled WGS sequence"/>
</dbReference>
<keyword evidence="3" id="KW-1185">Reference proteome</keyword>
<dbReference type="AlphaFoldDB" id="A0A0P1I8G9"/>
<accession>A0A0P1I8G9</accession>
<dbReference type="InterPro" id="IPR032710">
    <property type="entry name" value="NTF2-like_dom_sf"/>
</dbReference>
<dbReference type="OrthoDB" id="9800684at2"/>
<dbReference type="RefSeq" id="WP_058279858.1">
    <property type="nucleotide sequence ID" value="NZ_CYUD01000001.1"/>
</dbReference>
<reference evidence="3" key="1">
    <citation type="submission" date="2015-09" db="EMBL/GenBank/DDBJ databases">
        <authorList>
            <person name="Rodrigo-Torres L."/>
            <person name="Arahal D.R."/>
        </authorList>
    </citation>
    <scope>NUCLEOTIDE SEQUENCE [LARGE SCALE GENOMIC DNA]</scope>
    <source>
        <strain evidence="3">CECT 5091</strain>
    </source>
</reference>
<dbReference type="EMBL" id="CYUD01000001">
    <property type="protein sequence ID" value="CUJ82605.1"/>
    <property type="molecule type" value="Genomic_DNA"/>
</dbReference>
<dbReference type="SUPFAM" id="SSF54427">
    <property type="entry name" value="NTF2-like"/>
    <property type="match status" value="1"/>
</dbReference>
<dbReference type="Pfam" id="PF12680">
    <property type="entry name" value="SnoaL_2"/>
    <property type="match status" value="1"/>
</dbReference>
<name>A0A0P1I8G9_9RHOB</name>
<proteinExistence type="predicted"/>
<gene>
    <name evidence="2" type="ORF">RUE5091_00012</name>
</gene>
<dbReference type="InterPro" id="IPR037401">
    <property type="entry name" value="SnoaL-like"/>
</dbReference>
<evidence type="ECO:0000313" key="3">
    <source>
        <dbReference type="Proteomes" id="UP000051260"/>
    </source>
</evidence>
<organism evidence="2 3">
    <name type="scientific">Ruegeria denitrificans</name>
    <dbReference type="NCBI Taxonomy" id="1715692"/>
    <lineage>
        <taxon>Bacteria</taxon>
        <taxon>Pseudomonadati</taxon>
        <taxon>Pseudomonadota</taxon>
        <taxon>Alphaproteobacteria</taxon>
        <taxon>Rhodobacterales</taxon>
        <taxon>Roseobacteraceae</taxon>
        <taxon>Ruegeria</taxon>
    </lineage>
</organism>
<dbReference type="Gene3D" id="3.10.450.50">
    <property type="match status" value="1"/>
</dbReference>